<dbReference type="Proteomes" id="UP000029444">
    <property type="component" value="Unassembled WGS sequence"/>
</dbReference>
<protein>
    <submittedName>
        <fullName evidence="2">Uncharacterized protein</fullName>
    </submittedName>
</protein>
<reference evidence="2 3" key="1">
    <citation type="submission" date="2012-09" db="EMBL/GenBank/DDBJ databases">
        <title>Genome Sequence of alkane-degrading Bacterium Alcanivorax sp. 19-m-6.</title>
        <authorList>
            <person name="Lai Q."/>
            <person name="Shao Z."/>
        </authorList>
    </citation>
    <scope>NUCLEOTIDE SEQUENCE [LARGE SCALE GENOMIC DNA]</scope>
    <source>
        <strain evidence="2 3">19-m-6</strain>
    </source>
</reference>
<name>A0A095SPT3_9GAMM</name>
<accession>A0A095SPT3</accession>
<dbReference type="AlphaFoldDB" id="A0A095SPT3"/>
<evidence type="ECO:0000313" key="3">
    <source>
        <dbReference type="Proteomes" id="UP000029444"/>
    </source>
</evidence>
<comment type="caution">
    <text evidence="2">The sequence shown here is derived from an EMBL/GenBank/DDBJ whole genome shotgun (WGS) entry which is preliminary data.</text>
</comment>
<gene>
    <name evidence="2" type="ORF">Y5S_00323</name>
</gene>
<feature type="signal peptide" evidence="1">
    <location>
        <begin position="1"/>
        <end position="21"/>
    </location>
</feature>
<evidence type="ECO:0000256" key="1">
    <source>
        <dbReference type="SAM" id="SignalP"/>
    </source>
</evidence>
<keyword evidence="3" id="KW-1185">Reference proteome</keyword>
<evidence type="ECO:0000313" key="2">
    <source>
        <dbReference type="EMBL" id="KGD66656.1"/>
    </source>
</evidence>
<keyword evidence="1" id="KW-0732">Signal</keyword>
<organism evidence="2 3">
    <name type="scientific">Alcanivorax nanhaiticus</name>
    <dbReference type="NCBI Taxonomy" id="1177154"/>
    <lineage>
        <taxon>Bacteria</taxon>
        <taxon>Pseudomonadati</taxon>
        <taxon>Pseudomonadota</taxon>
        <taxon>Gammaproteobacteria</taxon>
        <taxon>Oceanospirillales</taxon>
        <taxon>Alcanivoracaceae</taxon>
        <taxon>Alcanivorax</taxon>
    </lineage>
</organism>
<sequence>MIHSRFLIFLISLPLPSSVLAAPYDNLPPEMREEIMKNMSEMESLIQAGSDGGPTLLTEQDGEYIVGAVPSPQDINWISLPEPQAKLISYMAGQEGTVGAGVFGSPKSVSRLDKYYQGRLGLGWRRHRVDETQIIFLQGGPATLPVKPDQLFQLLKTTHHVVISQLDEDSMMFDQHHASSIEITSE</sequence>
<dbReference type="EMBL" id="ARXV01000001">
    <property type="protein sequence ID" value="KGD66656.1"/>
    <property type="molecule type" value="Genomic_DNA"/>
</dbReference>
<proteinExistence type="predicted"/>
<feature type="chain" id="PRO_5001918158" evidence="1">
    <location>
        <begin position="22"/>
        <end position="186"/>
    </location>
</feature>
<dbReference type="PATRIC" id="fig|1177154.3.peg.326"/>